<keyword evidence="4" id="KW-1003">Cell membrane</keyword>
<dbReference type="InterPro" id="IPR035906">
    <property type="entry name" value="MetI-like_sf"/>
</dbReference>
<accession>A0A127QIY7</accession>
<reference evidence="10 11" key="1">
    <citation type="submission" date="2015-11" db="EMBL/GenBank/DDBJ databases">
        <title>Exploring the genomic traits of fungus-feeding bacterial genus Collimonas.</title>
        <authorList>
            <person name="Song C."/>
            <person name="Schmidt R."/>
            <person name="de Jager V."/>
            <person name="Krzyzanowska D."/>
            <person name="Jongedijk E."/>
            <person name="Cankar K."/>
            <person name="Beekwilder J."/>
            <person name="van Veen A."/>
            <person name="de Boer W."/>
            <person name="van Veen J.A."/>
            <person name="Garbeva P."/>
        </authorList>
    </citation>
    <scope>NUCLEOTIDE SEQUENCE [LARGE SCALE GENOMIC DNA]</scope>
    <source>
        <strain evidence="10 11">Ter282</strain>
    </source>
</reference>
<dbReference type="Pfam" id="PF00528">
    <property type="entry name" value="BPD_transp_1"/>
    <property type="match status" value="1"/>
</dbReference>
<feature type="transmembrane region" description="Helical" evidence="8">
    <location>
        <begin position="120"/>
        <end position="143"/>
    </location>
</feature>
<feature type="transmembrane region" description="Helical" evidence="8">
    <location>
        <begin position="230"/>
        <end position="248"/>
    </location>
</feature>
<name>A0A127QIY7_9BURK</name>
<dbReference type="EMBL" id="CP013235">
    <property type="protein sequence ID" value="AMP09562.1"/>
    <property type="molecule type" value="Genomic_DNA"/>
</dbReference>
<dbReference type="PATRIC" id="fig|279058.17.peg.1912"/>
<evidence type="ECO:0000256" key="1">
    <source>
        <dbReference type="ARBA" id="ARBA00004429"/>
    </source>
</evidence>
<dbReference type="InterPro" id="IPR000515">
    <property type="entry name" value="MetI-like"/>
</dbReference>
<keyword evidence="6 8" id="KW-1133">Transmembrane helix</keyword>
<evidence type="ECO:0000256" key="8">
    <source>
        <dbReference type="RuleBase" id="RU363032"/>
    </source>
</evidence>
<sequence>MPVLFYLTLVNSLVTRLMIEFHAILGQMLAPKYIGWLLDGLYMTLLLSAVVAVLSTLLGIVIAAAHSSHQRWLSRPAAIFIAVFRNTPLLVQLFFWYFGISSLLPENTVVWLNSVHSVTFGSYLALTWPSFELLCAIVGLSLYSATYVSEEIRSGMRGVAEAQRLAGAALGLTRWQVLRYVILPQAARIALPPLLGQYMNIIKNTSLTMAIGLAELSYTSRQVEAQTFKTFQAFGIATLFYIGSIALIESGGQLLRRRQRLTDGAHR</sequence>
<dbReference type="GO" id="GO:0006865">
    <property type="term" value="P:amino acid transport"/>
    <property type="evidence" value="ECO:0007669"/>
    <property type="project" value="TreeGrafter"/>
</dbReference>
<organism evidence="10 11">
    <name type="scientific">Collimonas arenae</name>
    <dbReference type="NCBI Taxonomy" id="279058"/>
    <lineage>
        <taxon>Bacteria</taxon>
        <taxon>Pseudomonadati</taxon>
        <taxon>Pseudomonadota</taxon>
        <taxon>Betaproteobacteria</taxon>
        <taxon>Burkholderiales</taxon>
        <taxon>Oxalobacteraceae</taxon>
        <taxon>Collimonas</taxon>
    </lineage>
</organism>
<evidence type="ECO:0000256" key="7">
    <source>
        <dbReference type="ARBA" id="ARBA00023136"/>
    </source>
</evidence>
<evidence type="ECO:0000256" key="4">
    <source>
        <dbReference type="ARBA" id="ARBA00022475"/>
    </source>
</evidence>
<gene>
    <name evidence="10" type="ORF">CAter282_1786</name>
</gene>
<evidence type="ECO:0000313" key="11">
    <source>
        <dbReference type="Proteomes" id="UP000071778"/>
    </source>
</evidence>
<keyword evidence="11" id="KW-1185">Reference proteome</keyword>
<dbReference type="PANTHER" id="PTHR30614">
    <property type="entry name" value="MEMBRANE COMPONENT OF AMINO ACID ABC TRANSPORTER"/>
    <property type="match status" value="1"/>
</dbReference>
<dbReference type="Proteomes" id="UP000071778">
    <property type="component" value="Chromosome"/>
</dbReference>
<dbReference type="AlphaFoldDB" id="A0A127QIY7"/>
<dbReference type="NCBIfam" id="TIGR01726">
    <property type="entry name" value="HEQRo_perm_3TM"/>
    <property type="match status" value="1"/>
</dbReference>
<dbReference type="InterPro" id="IPR010065">
    <property type="entry name" value="AA_ABC_transptr_permease_3TM"/>
</dbReference>
<dbReference type="CDD" id="cd06261">
    <property type="entry name" value="TM_PBP2"/>
    <property type="match status" value="1"/>
</dbReference>
<keyword evidence="5 8" id="KW-0812">Transmembrane</keyword>
<comment type="similarity">
    <text evidence="2">Belongs to the binding-protein-dependent transport system permease family. HisMQ subfamily.</text>
</comment>
<evidence type="ECO:0000256" key="2">
    <source>
        <dbReference type="ARBA" id="ARBA00010072"/>
    </source>
</evidence>
<evidence type="ECO:0000256" key="6">
    <source>
        <dbReference type="ARBA" id="ARBA00022989"/>
    </source>
</evidence>
<comment type="subcellular location">
    <subcellularLocation>
        <location evidence="1">Cell inner membrane</location>
        <topology evidence="1">Multi-pass membrane protein</topology>
    </subcellularLocation>
    <subcellularLocation>
        <location evidence="8">Cell membrane</location>
        <topology evidence="8">Multi-pass membrane protein</topology>
    </subcellularLocation>
</comment>
<protein>
    <submittedName>
        <fullName evidence="10">Amino ABC transporter, permease, 3-TM region, His/Glu/Gln/Arg/opine family domain protein</fullName>
    </submittedName>
</protein>
<keyword evidence="7 8" id="KW-0472">Membrane</keyword>
<evidence type="ECO:0000259" key="9">
    <source>
        <dbReference type="PROSITE" id="PS50928"/>
    </source>
</evidence>
<proteinExistence type="inferred from homology"/>
<feature type="domain" description="ABC transmembrane type-1" evidence="9">
    <location>
        <begin position="41"/>
        <end position="249"/>
    </location>
</feature>
<dbReference type="Gene3D" id="1.10.3720.10">
    <property type="entry name" value="MetI-like"/>
    <property type="match status" value="1"/>
</dbReference>
<evidence type="ECO:0000256" key="5">
    <source>
        <dbReference type="ARBA" id="ARBA00022692"/>
    </source>
</evidence>
<feature type="transmembrane region" description="Helical" evidence="8">
    <location>
        <begin position="77"/>
        <end position="100"/>
    </location>
</feature>
<dbReference type="InterPro" id="IPR043429">
    <property type="entry name" value="ArtM/GltK/GlnP/TcyL/YhdX-like"/>
</dbReference>
<feature type="transmembrane region" description="Helical" evidence="8">
    <location>
        <begin position="40"/>
        <end position="65"/>
    </location>
</feature>
<dbReference type="PROSITE" id="PS50928">
    <property type="entry name" value="ABC_TM1"/>
    <property type="match status" value="1"/>
</dbReference>
<dbReference type="PANTHER" id="PTHR30614:SF47">
    <property type="entry name" value="ABC TRANSPORTER PERMEASE"/>
    <property type="match status" value="1"/>
</dbReference>
<dbReference type="SUPFAM" id="SSF161098">
    <property type="entry name" value="MetI-like"/>
    <property type="match status" value="1"/>
</dbReference>
<evidence type="ECO:0000256" key="3">
    <source>
        <dbReference type="ARBA" id="ARBA00022448"/>
    </source>
</evidence>
<keyword evidence="3 8" id="KW-0813">Transport</keyword>
<dbReference type="GO" id="GO:0022857">
    <property type="term" value="F:transmembrane transporter activity"/>
    <property type="evidence" value="ECO:0007669"/>
    <property type="project" value="InterPro"/>
</dbReference>
<dbReference type="GO" id="GO:0043190">
    <property type="term" value="C:ATP-binding cassette (ABC) transporter complex"/>
    <property type="evidence" value="ECO:0007669"/>
    <property type="project" value="InterPro"/>
</dbReference>
<evidence type="ECO:0000313" key="10">
    <source>
        <dbReference type="EMBL" id="AMP09562.1"/>
    </source>
</evidence>